<dbReference type="PANTHER" id="PTHR22600">
    <property type="entry name" value="BETA-HEXOSAMINIDASE"/>
    <property type="match status" value="1"/>
</dbReference>
<feature type="signal peptide" evidence="9">
    <location>
        <begin position="1"/>
        <end position="25"/>
    </location>
</feature>
<reference evidence="12" key="1">
    <citation type="submission" date="2021-01" db="EMBL/GenBank/DDBJ databases">
        <authorList>
            <consortium name="Genoscope - CEA"/>
            <person name="William W."/>
        </authorList>
    </citation>
    <scope>NUCLEOTIDE SEQUENCE</scope>
</reference>
<evidence type="ECO:0000256" key="2">
    <source>
        <dbReference type="ARBA" id="ARBA00006285"/>
    </source>
</evidence>
<evidence type="ECO:0000256" key="4">
    <source>
        <dbReference type="ARBA" id="ARBA00022729"/>
    </source>
</evidence>
<dbReference type="Gene3D" id="3.20.20.80">
    <property type="entry name" value="Glycosidases"/>
    <property type="match status" value="1"/>
</dbReference>
<evidence type="ECO:0000256" key="7">
    <source>
        <dbReference type="ARBA" id="ARBA00023295"/>
    </source>
</evidence>
<comment type="catalytic activity">
    <reaction evidence="1">
        <text>Hydrolysis of terminal non-reducing N-acetyl-D-hexosamine residues in N-acetyl-beta-D-hexosaminides.</text>
        <dbReference type="EC" id="3.2.1.52"/>
    </reaction>
</comment>
<dbReference type="SUPFAM" id="SSF55545">
    <property type="entry name" value="beta-N-acetylhexosaminidase-like domain"/>
    <property type="match status" value="1"/>
</dbReference>
<name>A0A816PRK7_BRANA</name>
<gene>
    <name evidence="12" type="ORF">DARMORV10_A09P67370.1</name>
</gene>
<keyword evidence="6" id="KW-0325">Glycoprotein</keyword>
<evidence type="ECO:0000256" key="8">
    <source>
        <dbReference type="PIRSR" id="PIRSR625705-1"/>
    </source>
</evidence>
<evidence type="ECO:0000259" key="11">
    <source>
        <dbReference type="Pfam" id="PF14845"/>
    </source>
</evidence>
<dbReference type="EMBL" id="HG994363">
    <property type="protein sequence ID" value="CAF2052055.1"/>
    <property type="molecule type" value="Genomic_DNA"/>
</dbReference>
<dbReference type="InterPro" id="IPR025705">
    <property type="entry name" value="Beta_hexosaminidase_sua/sub"/>
</dbReference>
<dbReference type="InterPro" id="IPR029019">
    <property type="entry name" value="HEX_eukaryotic_N"/>
</dbReference>
<sequence length="338" mass="37716">MFTFPKLHLLLIFFISLLSSFLSTASPINIWPKPRFLSWPQHKAITLSPDFTIISPQHQYLTASVTRYHNLIHSENYSPLITSSIKLIKRYTLSKLVVTITDLSLPLHHGVNESYTLSIPFKSSSAHLSAHSVWGAMHGLETFSQITWGKAPELCVPVGIYIQDPPLFGHRGVLLDTSRNYYGVEDITRTIKAMSANKLNVFHWHITDSHSFPLVLPSEPSLAAKGSYGPDMVYTPEDVSMIVQFGLEHGVRVLPEIDTPGHTGSWGEAYPDIVTCANMFWWPAGKSWDERLASEPGTGQLNPLNPKTYEVVKNVIQDVAKLFPEPFFHGGGDEVIPG</sequence>
<dbReference type="Proteomes" id="UP001295469">
    <property type="component" value="Chromosome A09"/>
</dbReference>
<evidence type="ECO:0000313" key="12">
    <source>
        <dbReference type="EMBL" id="CAF2052055.1"/>
    </source>
</evidence>
<dbReference type="EC" id="3.2.1.52" evidence="3"/>
<dbReference type="GO" id="GO:0004563">
    <property type="term" value="F:beta-N-acetylhexosaminidase activity"/>
    <property type="evidence" value="ECO:0007669"/>
    <property type="project" value="UniProtKB-EC"/>
</dbReference>
<dbReference type="SUPFAM" id="SSF51445">
    <property type="entry name" value="(Trans)glycosidases"/>
    <property type="match status" value="1"/>
</dbReference>
<dbReference type="Gene3D" id="3.30.379.10">
    <property type="entry name" value="Chitobiase/beta-hexosaminidase domain 2-like"/>
    <property type="match status" value="1"/>
</dbReference>
<evidence type="ECO:0000256" key="9">
    <source>
        <dbReference type="SAM" id="SignalP"/>
    </source>
</evidence>
<dbReference type="Pfam" id="PF14845">
    <property type="entry name" value="Glycohydro_20b2"/>
    <property type="match status" value="1"/>
</dbReference>
<organism evidence="12">
    <name type="scientific">Brassica napus</name>
    <name type="common">Rape</name>
    <dbReference type="NCBI Taxonomy" id="3708"/>
    <lineage>
        <taxon>Eukaryota</taxon>
        <taxon>Viridiplantae</taxon>
        <taxon>Streptophyta</taxon>
        <taxon>Embryophyta</taxon>
        <taxon>Tracheophyta</taxon>
        <taxon>Spermatophyta</taxon>
        <taxon>Magnoliopsida</taxon>
        <taxon>eudicotyledons</taxon>
        <taxon>Gunneridae</taxon>
        <taxon>Pentapetalae</taxon>
        <taxon>rosids</taxon>
        <taxon>malvids</taxon>
        <taxon>Brassicales</taxon>
        <taxon>Brassicaceae</taxon>
        <taxon>Brassiceae</taxon>
        <taxon>Brassica</taxon>
    </lineage>
</organism>
<keyword evidence="7" id="KW-0326">Glycosidase</keyword>
<feature type="domain" description="Beta-hexosaminidase eukaryotic type N-terminal" evidence="11">
    <location>
        <begin position="30"/>
        <end position="146"/>
    </location>
</feature>
<evidence type="ECO:0000256" key="3">
    <source>
        <dbReference type="ARBA" id="ARBA00012663"/>
    </source>
</evidence>
<dbReference type="InterPro" id="IPR017853">
    <property type="entry name" value="GH"/>
</dbReference>
<keyword evidence="4 9" id="KW-0732">Signal</keyword>
<dbReference type="GO" id="GO:0005975">
    <property type="term" value="P:carbohydrate metabolic process"/>
    <property type="evidence" value="ECO:0007669"/>
    <property type="project" value="InterPro"/>
</dbReference>
<dbReference type="AlphaFoldDB" id="A0A816PRK7"/>
<dbReference type="PANTHER" id="PTHR22600:SF26">
    <property type="entry name" value="BETA-N-ACETYLHEXOSAMINIDASE"/>
    <property type="match status" value="1"/>
</dbReference>
<dbReference type="InterPro" id="IPR015883">
    <property type="entry name" value="Glyco_hydro_20_cat"/>
</dbReference>
<proteinExistence type="inferred from homology"/>
<accession>A0A816PRK7</accession>
<dbReference type="Pfam" id="PF00728">
    <property type="entry name" value="Glyco_hydro_20"/>
    <property type="match status" value="1"/>
</dbReference>
<dbReference type="PRINTS" id="PR00738">
    <property type="entry name" value="GLHYDRLASE20"/>
</dbReference>
<protein>
    <recommendedName>
        <fullName evidence="3">beta-N-acetylhexosaminidase</fullName>
        <ecNumber evidence="3">3.2.1.52</ecNumber>
    </recommendedName>
</protein>
<feature type="domain" description="Glycoside hydrolase family 20 catalytic" evidence="10">
    <location>
        <begin position="168"/>
        <end position="336"/>
    </location>
</feature>
<evidence type="ECO:0000259" key="10">
    <source>
        <dbReference type="Pfam" id="PF00728"/>
    </source>
</evidence>
<evidence type="ECO:0000256" key="1">
    <source>
        <dbReference type="ARBA" id="ARBA00001231"/>
    </source>
</evidence>
<keyword evidence="5" id="KW-0378">Hydrolase</keyword>
<evidence type="ECO:0000256" key="6">
    <source>
        <dbReference type="ARBA" id="ARBA00023180"/>
    </source>
</evidence>
<dbReference type="InterPro" id="IPR029018">
    <property type="entry name" value="Hex-like_dom2"/>
</dbReference>
<feature type="chain" id="PRO_5032313874" description="beta-N-acetylhexosaminidase" evidence="9">
    <location>
        <begin position="26"/>
        <end position="338"/>
    </location>
</feature>
<evidence type="ECO:0000256" key="5">
    <source>
        <dbReference type="ARBA" id="ARBA00022801"/>
    </source>
</evidence>
<feature type="active site" description="Proton donor" evidence="8">
    <location>
        <position position="334"/>
    </location>
</feature>
<comment type="similarity">
    <text evidence="2">Belongs to the glycosyl hydrolase 20 family.</text>
</comment>